<dbReference type="EMBL" id="CP017634">
    <property type="protein sequence ID" value="ATW25863.1"/>
    <property type="molecule type" value="Genomic_DNA"/>
</dbReference>
<protein>
    <recommendedName>
        <fullName evidence="1">Acyclic terpene utilisation N-terminal domain-containing protein</fullName>
    </recommendedName>
</protein>
<dbReference type="Proteomes" id="UP000323521">
    <property type="component" value="Chromosome"/>
</dbReference>
<feature type="domain" description="Acyclic terpene utilisation N-terminal" evidence="1">
    <location>
        <begin position="72"/>
        <end position="212"/>
    </location>
</feature>
<proteinExistence type="predicted"/>
<evidence type="ECO:0000313" key="3">
    <source>
        <dbReference type="Proteomes" id="UP000323521"/>
    </source>
</evidence>
<gene>
    <name evidence="2" type="ORF">DCMF_14770</name>
</gene>
<keyword evidence="3" id="KW-1185">Reference proteome</keyword>
<accession>A0A3G1KTN0</accession>
<reference evidence="2 3" key="1">
    <citation type="submission" date="2016-10" db="EMBL/GenBank/DDBJ databases">
        <title>Complete Genome Sequence of Peptococcaceae strain DCMF.</title>
        <authorList>
            <person name="Edwards R.J."/>
            <person name="Holland S.I."/>
            <person name="Deshpande N.P."/>
            <person name="Wong Y.K."/>
            <person name="Ertan H."/>
            <person name="Manefield M."/>
            <person name="Russell T.L."/>
            <person name="Lee M.J."/>
        </authorList>
    </citation>
    <scope>NUCLEOTIDE SEQUENCE [LARGE SCALE GENOMIC DNA]</scope>
    <source>
        <strain evidence="2 3">DCMF</strain>
    </source>
</reference>
<sequence length="450" mass="50049">MKKEFCLLATNGSLGGGFKEETFYKALDMKPDVIAADSGSIDPGPYYLGMGRPRMSRKASKWELRLMITEGVKRNIPVLIGSAGTAGADPNVDWLMDIVKEIAAEENLHFKLAEIKTEIKPETLRKYLRAGKMKALNDVPEFKEEDIESVTRCVAVIGAEPYCKALEEGAQVIIAGRSTDTAIFAAVPKFYGLDNAYTWHAGKLLECGAACCVHRPYNDCMMAWVSENSLVVEPPNPIMRCSPTSCAAHTLYENADPFHLVEPSGALITTDTVYEQIGERSVKITGSRFEYAKQYTCKVEGVKFLGYRRVVIGGVTDPLILKQLDSYIQNCIDIAQRKIERTMGLKKEDYLLRYFMYGNPNAADPGQVGVVFDVVARTESDAEAILGNIWHIALHTPIKEWEGLQSNMAFPFSPPTMSTLDGGATYSFCLNHVLELDDPLELVRFKYYEL</sequence>
<dbReference type="AlphaFoldDB" id="A0A3G1KTN0"/>
<dbReference type="OrthoDB" id="9763456at2"/>
<organism evidence="2 3">
    <name type="scientific">Formimonas warabiya</name>
    <dbReference type="NCBI Taxonomy" id="1761012"/>
    <lineage>
        <taxon>Bacteria</taxon>
        <taxon>Bacillati</taxon>
        <taxon>Bacillota</taxon>
        <taxon>Clostridia</taxon>
        <taxon>Eubacteriales</taxon>
        <taxon>Peptococcaceae</taxon>
        <taxon>Candidatus Formimonas</taxon>
    </lineage>
</organism>
<feature type="domain" description="Acyclic terpene utilisation N-terminal" evidence="1">
    <location>
        <begin position="240"/>
        <end position="396"/>
    </location>
</feature>
<evidence type="ECO:0000313" key="2">
    <source>
        <dbReference type="EMBL" id="ATW25863.1"/>
    </source>
</evidence>
<dbReference type="KEGG" id="fwa:DCMF_14770"/>
<dbReference type="InterPro" id="IPR010839">
    <property type="entry name" value="AtuA_N"/>
</dbReference>
<evidence type="ECO:0000259" key="1">
    <source>
        <dbReference type="Pfam" id="PF07287"/>
    </source>
</evidence>
<name>A0A3G1KTN0_FORW1</name>
<dbReference type="RefSeq" id="WP_148135126.1">
    <property type="nucleotide sequence ID" value="NZ_CP017634.1"/>
</dbReference>
<dbReference type="Pfam" id="PF07287">
    <property type="entry name" value="AtuA"/>
    <property type="match status" value="2"/>
</dbReference>